<dbReference type="InterPro" id="IPR008928">
    <property type="entry name" value="6-hairpin_glycosidase_sf"/>
</dbReference>
<dbReference type="EMBL" id="AP024484">
    <property type="protein sequence ID" value="BCS84866.1"/>
    <property type="molecule type" value="Genomic_DNA"/>
</dbReference>
<dbReference type="InterPro" id="IPR049053">
    <property type="entry name" value="AFCA-like_C"/>
</dbReference>
<dbReference type="SUPFAM" id="SSF48208">
    <property type="entry name" value="Six-hairpin glycosidases"/>
    <property type="match status" value="1"/>
</dbReference>
<evidence type="ECO:0000259" key="1">
    <source>
        <dbReference type="Pfam" id="PF14498"/>
    </source>
</evidence>
<feature type="domain" description="Glycosyl hydrolase family 95 catalytic" evidence="3">
    <location>
        <begin position="258"/>
        <end position="670"/>
    </location>
</feature>
<name>A0ABM7NWP2_9BACT</name>
<organism evidence="4 5">
    <name type="scientific">Prevotella herbatica</name>
    <dbReference type="NCBI Taxonomy" id="2801997"/>
    <lineage>
        <taxon>Bacteria</taxon>
        <taxon>Pseudomonadati</taxon>
        <taxon>Bacteroidota</taxon>
        <taxon>Bacteroidia</taxon>
        <taxon>Bacteroidales</taxon>
        <taxon>Prevotellaceae</taxon>
        <taxon>Prevotella</taxon>
    </lineage>
</organism>
<dbReference type="InterPro" id="IPR054363">
    <property type="entry name" value="GH95_cat"/>
</dbReference>
<dbReference type="PANTHER" id="PTHR31084:SF0">
    <property type="entry name" value="ALPHA-L-FUCOSIDASE 2"/>
    <property type="match status" value="1"/>
</dbReference>
<proteinExistence type="predicted"/>
<feature type="domain" description="Glycosyl hydrolase family 95 N-terminal" evidence="1">
    <location>
        <begin position="3"/>
        <end position="234"/>
    </location>
</feature>
<protein>
    <recommendedName>
        <fullName evidence="6">Glycosyl hydrolase family 95 N-terminal domain-containing protein</fullName>
    </recommendedName>
</protein>
<accession>A0ABM7NWP2</accession>
<sequence length="791" mass="88771">MVWTDALPLGNGRLGAMVYGIPAVERLQLNEETIWTGQPNNNPNPNAKAAIPIIQKLLFAGKYQEAQDMASYKVMSATNSGMAYQTFGNVYISTPNVSQYTNYKRELSLDSAIAVTSYTVDGVTYKREVITSFSDNVITVKFTASKPGKITFNANFSTPHDDVIITSENNESVLQGVSSKLENCKGKVRFMGRMAAIAKTGNKSANAISNDGIISVKNADEAVLYISIATNFVNYQNITGDESSKSEQYLKSAMLHDYEKSRAEHVKLFQNYMHRTSLYLGEDKYSDLTTDERLINFEKHDDNWLVSTYFTFGRYLLICCSQPGGQAANLQGIWNDKLEPAWDSKYTTNINLEMNYWPAEPTNLTELNEPLFRLIKEVSKTGTVSARTMYDKDGWVLHHNTDIWRITGAVDHATSGMWMTGGAWVCSHLWQHYLYTGDREFLKAAYPIMKGAAKFLDEMLIKEPEHGWLVISPAVSPENSHPSPDGMLPITYGTTMDNELIYELFNNVVAASNVLSEDSDLAKHYTERLKLLSPIQIGHWGQLQEWIKDWDDPSDNHRHVSHLYGLFPGTQISPYRTPELLEAARTSLIHRGDPSTGWSMGWKVCLWARLLDGNHAYKLIHNQLSLTDDRFLAYGNVKKKGGTYRNLFDAHPPFQIDGNFGCTAGIAEMLMQSHDGCVALLPALPDVWKEQGTVKGLKTRGGFEIITMSWRKGKLTSLVVKSELGGNLRLRLNAPIKSLHKARGKNINPFFANYPAAQLINNSDAKQSKISLPKTYLYDINTEKGQIIRIL</sequence>
<dbReference type="Pfam" id="PF22124">
    <property type="entry name" value="Glyco_hydro_95_cat"/>
    <property type="match status" value="1"/>
</dbReference>
<dbReference type="InterPro" id="IPR016518">
    <property type="entry name" value="Alpha-L-fucosidase"/>
</dbReference>
<gene>
    <name evidence="4" type="ORF">prwr041_07590</name>
</gene>
<dbReference type="Pfam" id="PF21307">
    <property type="entry name" value="Glyco_hydro_95_C"/>
    <property type="match status" value="1"/>
</dbReference>
<evidence type="ECO:0000313" key="4">
    <source>
        <dbReference type="EMBL" id="BCS84866.1"/>
    </source>
</evidence>
<dbReference type="InterPro" id="IPR027414">
    <property type="entry name" value="GH95_N_dom"/>
</dbReference>
<dbReference type="Pfam" id="PF14498">
    <property type="entry name" value="Glyco_hyd_65N_2"/>
    <property type="match status" value="1"/>
</dbReference>
<keyword evidence="5" id="KW-1185">Reference proteome</keyword>
<reference evidence="4 5" key="1">
    <citation type="journal article" date="2022" name="Int. J. Syst. Evol. Microbiol.">
        <title>Prevotella herbatica sp. nov., a plant polysaccharide-decomposing anaerobic bacterium isolated from a methanogenic reactor.</title>
        <authorList>
            <person name="Uek A."/>
            <person name="Tonouchi A."/>
            <person name="Kaku N."/>
            <person name="Ueki K."/>
        </authorList>
    </citation>
    <scope>NUCLEOTIDE SEQUENCE [LARGE SCALE GENOMIC DNA]</scope>
    <source>
        <strain evidence="4 5">WR041</strain>
    </source>
</reference>
<evidence type="ECO:0008006" key="6">
    <source>
        <dbReference type="Google" id="ProtNLM"/>
    </source>
</evidence>
<evidence type="ECO:0000313" key="5">
    <source>
        <dbReference type="Proteomes" id="UP001319045"/>
    </source>
</evidence>
<dbReference type="Proteomes" id="UP001319045">
    <property type="component" value="Chromosome"/>
</dbReference>
<dbReference type="PANTHER" id="PTHR31084">
    <property type="entry name" value="ALPHA-L-FUCOSIDASE 2"/>
    <property type="match status" value="1"/>
</dbReference>
<evidence type="ECO:0000259" key="2">
    <source>
        <dbReference type="Pfam" id="PF21307"/>
    </source>
</evidence>
<dbReference type="Gene3D" id="1.50.10.10">
    <property type="match status" value="1"/>
</dbReference>
<dbReference type="PIRSF" id="PIRSF007663">
    <property type="entry name" value="UCP007663"/>
    <property type="match status" value="1"/>
</dbReference>
<evidence type="ECO:0000259" key="3">
    <source>
        <dbReference type="Pfam" id="PF22124"/>
    </source>
</evidence>
<dbReference type="InterPro" id="IPR012341">
    <property type="entry name" value="6hp_glycosidase-like_sf"/>
</dbReference>
<feature type="domain" description="Alpha fucosidase A-like C-terminal" evidence="2">
    <location>
        <begin position="672"/>
        <end position="741"/>
    </location>
</feature>